<dbReference type="AlphaFoldDB" id="A0A183J892"/>
<keyword evidence="2" id="KW-1185">Reference proteome</keyword>
<proteinExistence type="predicted"/>
<name>A0A183J892_9BILA</name>
<evidence type="ECO:0000313" key="3">
    <source>
        <dbReference type="WBParaSite" id="SBAD_0001249501-mRNA-1"/>
    </source>
</evidence>
<dbReference type="WBParaSite" id="SBAD_0001249501-mRNA-1">
    <property type="protein sequence ID" value="SBAD_0001249501-mRNA-1"/>
    <property type="gene ID" value="SBAD_0001249501"/>
</dbReference>
<evidence type="ECO:0000313" key="1">
    <source>
        <dbReference type="EMBL" id="VDP45332.1"/>
    </source>
</evidence>
<accession>A0A183J892</accession>
<dbReference type="EMBL" id="UZAM01016957">
    <property type="protein sequence ID" value="VDP45332.1"/>
    <property type="molecule type" value="Genomic_DNA"/>
</dbReference>
<sequence>MKKTDIKTRTNDTRHSSTSTTVIGRLMEDCTSLRFRGWEPPSGKSLVGRQGTAFLHRRSSTVAHSVTPSIANTSVNYPAPGHGMTEIPPSAVIATPSAYDENLGRKRYHFGVWSPCLVDGGLLKAAGDRLVRTARVPGTKGRDLPREAT</sequence>
<reference evidence="3" key="1">
    <citation type="submission" date="2016-06" db="UniProtKB">
        <authorList>
            <consortium name="WormBaseParasite"/>
        </authorList>
    </citation>
    <scope>IDENTIFICATION</scope>
</reference>
<reference evidence="1 2" key="2">
    <citation type="submission" date="2018-11" db="EMBL/GenBank/DDBJ databases">
        <authorList>
            <consortium name="Pathogen Informatics"/>
        </authorList>
    </citation>
    <scope>NUCLEOTIDE SEQUENCE [LARGE SCALE GENOMIC DNA]</scope>
</reference>
<protein>
    <submittedName>
        <fullName evidence="1 3">Uncharacterized protein</fullName>
    </submittedName>
</protein>
<gene>
    <name evidence="1" type="ORF">SBAD_LOCUS12090</name>
</gene>
<organism evidence="3">
    <name type="scientific">Soboliphyme baturini</name>
    <dbReference type="NCBI Taxonomy" id="241478"/>
    <lineage>
        <taxon>Eukaryota</taxon>
        <taxon>Metazoa</taxon>
        <taxon>Ecdysozoa</taxon>
        <taxon>Nematoda</taxon>
        <taxon>Enoplea</taxon>
        <taxon>Dorylaimia</taxon>
        <taxon>Dioctophymatida</taxon>
        <taxon>Dioctophymatoidea</taxon>
        <taxon>Soboliphymatidae</taxon>
        <taxon>Soboliphyme</taxon>
    </lineage>
</organism>
<dbReference type="Proteomes" id="UP000270296">
    <property type="component" value="Unassembled WGS sequence"/>
</dbReference>
<evidence type="ECO:0000313" key="2">
    <source>
        <dbReference type="Proteomes" id="UP000270296"/>
    </source>
</evidence>